<accession>A0ABS3Q1L5</accession>
<dbReference type="Proteomes" id="UP000681610">
    <property type="component" value="Unassembled WGS sequence"/>
</dbReference>
<name>A0ABS3Q1L5_9FLAO</name>
<protein>
    <submittedName>
        <fullName evidence="1">DUF4249 family protein</fullName>
    </submittedName>
</protein>
<keyword evidence="2" id="KW-1185">Reference proteome</keyword>
<proteinExistence type="predicted"/>
<dbReference type="EMBL" id="JAGDYP010000013">
    <property type="protein sequence ID" value="MBO1885138.1"/>
    <property type="molecule type" value="Genomic_DNA"/>
</dbReference>
<dbReference type="Pfam" id="PF14054">
    <property type="entry name" value="DUF4249"/>
    <property type="match status" value="1"/>
</dbReference>
<comment type="caution">
    <text evidence="1">The sequence shown here is derived from an EMBL/GenBank/DDBJ whole genome shotgun (WGS) entry which is preliminary data.</text>
</comment>
<dbReference type="RefSeq" id="WP_208059499.1">
    <property type="nucleotide sequence ID" value="NZ_JAGDYP010000013.1"/>
</dbReference>
<evidence type="ECO:0000313" key="2">
    <source>
        <dbReference type="Proteomes" id="UP000681610"/>
    </source>
</evidence>
<reference evidence="1 2" key="1">
    <citation type="submission" date="2021-03" db="EMBL/GenBank/DDBJ databases">
        <title>Isolation and description of Capnocytophaga bilenii sp. nov., a novel Capnocytophaga species, isolated from a gingivitis subject.</title>
        <authorList>
            <person name="Antezack A."/>
            <person name="Monnet-Corti V."/>
            <person name="La Scola B."/>
        </authorList>
    </citation>
    <scope>NUCLEOTIDE SEQUENCE [LARGE SCALE GENOMIC DNA]</scope>
    <source>
        <strain evidence="1 2">Marseille-Q4570</strain>
    </source>
</reference>
<dbReference type="InterPro" id="IPR025345">
    <property type="entry name" value="DUF4249"/>
</dbReference>
<gene>
    <name evidence="1" type="ORF">J4N46_12130</name>
</gene>
<evidence type="ECO:0000313" key="1">
    <source>
        <dbReference type="EMBL" id="MBO1885138.1"/>
    </source>
</evidence>
<sequence length="289" mass="32300">MKKLYIIVISLLIFSSCEEVIDLELDNAPQQLVIDAALDWKKGEAKAQPIVDISRTQPYFSDTPSPAITDAVVKISTATRTYQLSLWDGTTTLTGANVVPLKGGSRYTFAGGIPVSLGEVYELTIELNGQTYKAKSKMLEAPIIPLNRVLQRNDGGLLGKQIELKFFFSGINDGTANTYLVRLDENDDVSKRYFGLLDDTYIANNQFFFITLGKKGDLKQNDRIRVRLHRVNPSYKEFAQFLLSPPTRQGNYSTPARAVGNIINTQNKKQNPLGGFRVSQYTDTEYIVK</sequence>
<dbReference type="PROSITE" id="PS51257">
    <property type="entry name" value="PROKAR_LIPOPROTEIN"/>
    <property type="match status" value="1"/>
</dbReference>
<organism evidence="1 2">
    <name type="scientific">Capnocytophaga bilenii</name>
    <dbReference type="NCBI Taxonomy" id="2819369"/>
    <lineage>
        <taxon>Bacteria</taxon>
        <taxon>Pseudomonadati</taxon>
        <taxon>Bacteroidota</taxon>
        <taxon>Flavobacteriia</taxon>
        <taxon>Flavobacteriales</taxon>
        <taxon>Flavobacteriaceae</taxon>
        <taxon>Capnocytophaga</taxon>
    </lineage>
</organism>